<comment type="similarity">
    <text evidence="9">Belongs to the HSF family.</text>
</comment>
<feature type="compositionally biased region" description="Basic residues" evidence="10">
    <location>
        <begin position="159"/>
        <end position="176"/>
    </location>
</feature>
<dbReference type="SUPFAM" id="SSF46785">
    <property type="entry name" value="Winged helix' DNA-binding domain"/>
    <property type="match status" value="1"/>
</dbReference>
<dbReference type="GO" id="GO:0005634">
    <property type="term" value="C:nucleus"/>
    <property type="evidence" value="ECO:0007669"/>
    <property type="project" value="UniProtKB-SubCell"/>
</dbReference>
<name>A0A804Q9B2_MAIZE</name>
<dbReference type="PANTHER" id="PTHR10015">
    <property type="entry name" value="HEAT SHOCK TRANSCRIPTION FACTOR"/>
    <property type="match status" value="1"/>
</dbReference>
<evidence type="ECO:0000256" key="10">
    <source>
        <dbReference type="SAM" id="MobiDB-lite"/>
    </source>
</evidence>
<keyword evidence="14" id="KW-1267">Proteomics identification</keyword>
<evidence type="ECO:0000256" key="8">
    <source>
        <dbReference type="ARBA" id="ARBA00023242"/>
    </source>
</evidence>
<evidence type="ECO:0000256" key="6">
    <source>
        <dbReference type="ARBA" id="ARBA00023125"/>
    </source>
</evidence>
<dbReference type="Gene3D" id="1.10.10.10">
    <property type="entry name" value="Winged helix-like DNA-binding domain superfamily/Winged helix DNA-binding domain"/>
    <property type="match status" value="1"/>
</dbReference>
<reference evidence="12" key="3">
    <citation type="submission" date="2021-05" db="UniProtKB">
        <authorList>
            <consortium name="EnsemblPlants"/>
        </authorList>
    </citation>
    <scope>IDENTIFICATION</scope>
    <source>
        <strain evidence="12">cv. B73</strain>
    </source>
</reference>
<feature type="domain" description="HSF-type DNA-binding" evidence="11">
    <location>
        <begin position="21"/>
        <end position="352"/>
    </location>
</feature>
<feature type="compositionally biased region" description="Low complexity" evidence="10">
    <location>
        <begin position="234"/>
        <end position="252"/>
    </location>
</feature>
<keyword evidence="3" id="KW-0597">Phosphoprotein</keyword>
<dbReference type="SMART" id="SM00415">
    <property type="entry name" value="HSF"/>
    <property type="match status" value="1"/>
</dbReference>
<feature type="region of interest" description="Disordered" evidence="10">
    <location>
        <begin position="265"/>
        <end position="355"/>
    </location>
</feature>
<evidence type="ECO:0000313" key="13">
    <source>
        <dbReference type="Proteomes" id="UP000007305"/>
    </source>
</evidence>
<keyword evidence="7" id="KW-0804">Transcription</keyword>
<dbReference type="EnsemblPlants" id="Zm00001eb314790_T002">
    <property type="protein sequence ID" value="Zm00001eb314790_P002"/>
    <property type="gene ID" value="Zm00001eb314790"/>
</dbReference>
<comment type="subcellular location">
    <subcellularLocation>
        <location evidence="1">Nucleus</location>
    </subcellularLocation>
</comment>
<evidence type="ECO:0000313" key="12">
    <source>
        <dbReference type="EnsemblPlants" id="Zm00001eb314790_P002"/>
    </source>
</evidence>
<dbReference type="PRINTS" id="PR00056">
    <property type="entry name" value="HSFDOMAIN"/>
</dbReference>
<dbReference type="FunFam" id="1.10.10.10:FF:000037">
    <property type="entry name" value="Heat stress transcription factor B-4"/>
    <property type="match status" value="1"/>
</dbReference>
<dbReference type="InterPro" id="IPR036388">
    <property type="entry name" value="WH-like_DNA-bd_sf"/>
</dbReference>
<feature type="compositionally biased region" description="Low complexity" evidence="10">
    <location>
        <begin position="267"/>
        <end position="288"/>
    </location>
</feature>
<reference evidence="13" key="1">
    <citation type="submission" date="2015-12" db="EMBL/GenBank/DDBJ databases">
        <title>Update maize B73 reference genome by single molecule sequencing technologies.</title>
        <authorList>
            <consortium name="Maize Genome Sequencing Project"/>
            <person name="Ware D."/>
        </authorList>
    </citation>
    <scope>NUCLEOTIDE SEQUENCE [LARGE SCALE GENOMIC DNA]</scope>
    <source>
        <strain evidence="13">cv. B73</strain>
    </source>
</reference>
<evidence type="ECO:0000259" key="11">
    <source>
        <dbReference type="SMART" id="SM00415"/>
    </source>
</evidence>
<evidence type="ECO:0000256" key="2">
    <source>
        <dbReference type="ARBA" id="ARBA00011233"/>
    </source>
</evidence>
<evidence type="ECO:0000256" key="3">
    <source>
        <dbReference type="ARBA" id="ARBA00022553"/>
    </source>
</evidence>
<dbReference type="Proteomes" id="UP000007305">
    <property type="component" value="Chromosome 7"/>
</dbReference>
<evidence type="ECO:0007829" key="14">
    <source>
        <dbReference type="PeptideAtlas" id="A0A804Q9B2"/>
    </source>
</evidence>
<evidence type="ECO:0000256" key="1">
    <source>
        <dbReference type="ARBA" id="ARBA00004123"/>
    </source>
</evidence>
<dbReference type="GO" id="GO:0003700">
    <property type="term" value="F:DNA-binding transcription factor activity"/>
    <property type="evidence" value="ECO:0007669"/>
    <property type="project" value="InterPro"/>
</dbReference>
<feature type="region of interest" description="Disordered" evidence="10">
    <location>
        <begin position="141"/>
        <end position="253"/>
    </location>
</feature>
<protein>
    <recommendedName>
        <fullName evidence="11">HSF-type DNA-binding domain-containing protein</fullName>
    </recommendedName>
</protein>
<organism evidence="12 13">
    <name type="scientific">Zea mays</name>
    <name type="common">Maize</name>
    <dbReference type="NCBI Taxonomy" id="4577"/>
    <lineage>
        <taxon>Eukaryota</taxon>
        <taxon>Viridiplantae</taxon>
        <taxon>Streptophyta</taxon>
        <taxon>Embryophyta</taxon>
        <taxon>Tracheophyta</taxon>
        <taxon>Spermatophyta</taxon>
        <taxon>Magnoliopsida</taxon>
        <taxon>Liliopsida</taxon>
        <taxon>Poales</taxon>
        <taxon>Poaceae</taxon>
        <taxon>PACMAD clade</taxon>
        <taxon>Panicoideae</taxon>
        <taxon>Andropogonodae</taxon>
        <taxon>Andropogoneae</taxon>
        <taxon>Tripsacinae</taxon>
        <taxon>Zea</taxon>
    </lineage>
</organism>
<keyword evidence="8" id="KW-0539">Nucleus</keyword>
<dbReference type="InterPro" id="IPR036390">
    <property type="entry name" value="WH_DNA-bd_sf"/>
</dbReference>
<dbReference type="Gramene" id="Zm00001eb314790_T002">
    <property type="protein sequence ID" value="Zm00001eb314790_P002"/>
    <property type="gene ID" value="Zm00001eb314790"/>
</dbReference>
<dbReference type="InterPro" id="IPR000232">
    <property type="entry name" value="HSF_DNA-bd"/>
</dbReference>
<gene>
    <name evidence="12" type="primary">LOC109940795</name>
</gene>
<evidence type="ECO:0000256" key="5">
    <source>
        <dbReference type="ARBA" id="ARBA00023016"/>
    </source>
</evidence>
<keyword evidence="5" id="KW-0346">Stress response</keyword>
<sequence>MERSGSWDCDAAAQAAAQKAVPAPFLIKTYQLVDDPATDHIVSWGDDRASTFVVFRPPEFARDILPNYFKHNNFSSFVRQLNTYVSMRIPEGRPGAVGVRERVLPQGGEAAALRDPPAQDVVGVHGVAVASALLRFASLPRLPPGRPAPPPPQPPPVRGGRRRGCGGGGRRARRWPRVPAPAPALEGGAPARRRAGVYAATSPGRPSGAGAAARRRGRCRRRRGARGRADGGERAASAQQRGAAAGAGAHAEAVQRHHLLRAEPRAARGAQPGRGRVPAGPRPAGGAQEARRRPRVGRGAQQPLRREHHVQQLANHRGLALAPAAAGRQERRGGREQRHRAHHAFRRAPERRPRS</sequence>
<evidence type="ECO:0000256" key="9">
    <source>
        <dbReference type="RuleBase" id="RU004020"/>
    </source>
</evidence>
<feature type="compositionally biased region" description="Low complexity" evidence="10">
    <location>
        <begin position="183"/>
        <end position="212"/>
    </location>
</feature>
<keyword evidence="13" id="KW-1185">Reference proteome</keyword>
<keyword evidence="6" id="KW-0238">DNA-binding</keyword>
<dbReference type="GO" id="GO:0043565">
    <property type="term" value="F:sequence-specific DNA binding"/>
    <property type="evidence" value="ECO:0007669"/>
    <property type="project" value="InterPro"/>
</dbReference>
<feature type="compositionally biased region" description="Pro residues" evidence="10">
    <location>
        <begin position="141"/>
        <end position="157"/>
    </location>
</feature>
<dbReference type="AlphaFoldDB" id="A0A804Q9B2"/>
<dbReference type="Pfam" id="PF00447">
    <property type="entry name" value="HSF_DNA-bind"/>
    <property type="match status" value="1"/>
</dbReference>
<evidence type="ECO:0000256" key="7">
    <source>
        <dbReference type="ARBA" id="ARBA00023163"/>
    </source>
</evidence>
<accession>A0A804Q9B2</accession>
<feature type="compositionally biased region" description="Basic residues" evidence="10">
    <location>
        <begin position="213"/>
        <end position="226"/>
    </location>
</feature>
<feature type="compositionally biased region" description="Low complexity" evidence="10">
    <location>
        <begin position="317"/>
        <end position="327"/>
    </location>
</feature>
<evidence type="ECO:0000256" key="4">
    <source>
        <dbReference type="ARBA" id="ARBA00023015"/>
    </source>
</evidence>
<keyword evidence="4" id="KW-0805">Transcription regulation</keyword>
<reference evidence="12" key="2">
    <citation type="submission" date="2019-07" db="EMBL/GenBank/DDBJ databases">
        <authorList>
            <person name="Seetharam A."/>
            <person name="Woodhouse M."/>
            <person name="Cannon E."/>
        </authorList>
    </citation>
    <scope>NUCLEOTIDE SEQUENCE [LARGE SCALE GENOMIC DNA]</scope>
    <source>
        <strain evidence="12">cv. B73</strain>
    </source>
</reference>
<comment type="subunit">
    <text evidence="2">Homotrimer.</text>
</comment>
<feature type="compositionally biased region" description="Basic residues" evidence="10">
    <location>
        <begin position="337"/>
        <end position="346"/>
    </location>
</feature>
<proteinExistence type="evidence at protein level"/>
<dbReference type="PANTHER" id="PTHR10015:SF411">
    <property type="entry name" value="HEAT STRESS TRANSCRIPTION FACTOR B-4A-RELATED"/>
    <property type="match status" value="1"/>
</dbReference>